<dbReference type="InterPro" id="IPR007111">
    <property type="entry name" value="NACHT_NTPase"/>
</dbReference>
<evidence type="ECO:0000259" key="1">
    <source>
        <dbReference type="Pfam" id="PF05729"/>
    </source>
</evidence>
<sequence length="573" mass="66625">MLEQVVVTESFKAIFNEAIAFIKSKSKSFKTLNQIKLEDAYAKAANVENVKTIWQIDKSVNLNEFYHPSTIKVLDQLICVDSLNIFPENGKIVIQGTAGQGKSILLRYLAGVNLKKGKTIPIFIELRKITEKTNLSALIAMSMSDLGINIEEKDLEFIFSSGKFTLLLDAFDEIPESCLKDTLLSIENICARNYNQQIIITSRPGSDIQKVSYFSVYNLQPLKPPDFKPMLQKFFDDEVTVHRIMKALNENNSTITKLITTPLLLTLLAITYKTYHKIPTQLHEFYENIFHVLANRHDATKPGFRREYKSGLNERELEDLFCAFCFYSMIEDKSSLSRQEALSVTKKAIHFLSINPISEFSFLSDCIKNTCLLLEEGFSYHYIHKSIREYHSAKFISISPIELKEKFYTIATSNFYKYRVELEFLKVIDEHCFYKNFFLPIYRKIFDDLGISTEYREVNYQELLLDSKIIFEKHGSEMLLHAFAFSERPALNLDYMNDLHDKLLNSIFKLVRKFEINQKQSEHILITEIIKNEGLEDEFNIIINECIETMFKRYSEANLKFRSKNELISNMSF</sequence>
<evidence type="ECO:0000313" key="2">
    <source>
        <dbReference type="EMBL" id="ESE41469.1"/>
    </source>
</evidence>
<dbReference type="PANTHER" id="PTHR46312:SF2">
    <property type="entry name" value="NUCLEOTIDE-BINDING OLIGOMERIZATION DOMAIN-CONTAINING PROTEIN 2-LIKE"/>
    <property type="match status" value="1"/>
</dbReference>
<feature type="domain" description="NACHT" evidence="1">
    <location>
        <begin position="92"/>
        <end position="238"/>
    </location>
</feature>
<evidence type="ECO:0000313" key="3">
    <source>
        <dbReference type="Proteomes" id="UP000017548"/>
    </source>
</evidence>
<dbReference type="PANTHER" id="PTHR46312">
    <property type="entry name" value="NACHT DOMAIN-CONTAINING PROTEIN"/>
    <property type="match status" value="1"/>
</dbReference>
<organism evidence="2 3">
    <name type="scientific">Shewanella decolorationis S12</name>
    <dbReference type="NCBI Taxonomy" id="1353536"/>
    <lineage>
        <taxon>Bacteria</taxon>
        <taxon>Pseudomonadati</taxon>
        <taxon>Pseudomonadota</taxon>
        <taxon>Gammaproteobacteria</taxon>
        <taxon>Alteromonadales</taxon>
        <taxon>Shewanellaceae</taxon>
        <taxon>Shewanella</taxon>
    </lineage>
</organism>
<dbReference type="Gene3D" id="3.40.50.300">
    <property type="entry name" value="P-loop containing nucleotide triphosphate hydrolases"/>
    <property type="match status" value="1"/>
</dbReference>
<accession>A0ABN0PMX9</accession>
<dbReference type="SUPFAM" id="SSF52540">
    <property type="entry name" value="P-loop containing nucleoside triphosphate hydrolases"/>
    <property type="match status" value="1"/>
</dbReference>
<dbReference type="RefSeq" id="WP_023266887.1">
    <property type="nucleotide sequence ID" value="NZ_AXZL01000063.1"/>
</dbReference>
<protein>
    <submittedName>
        <fullName evidence="2">NACHT family-like NTPase</fullName>
    </submittedName>
</protein>
<dbReference type="Proteomes" id="UP000017548">
    <property type="component" value="Unassembled WGS sequence"/>
</dbReference>
<proteinExistence type="predicted"/>
<name>A0ABN0PMX9_9GAMM</name>
<comment type="caution">
    <text evidence="2">The sequence shown here is derived from an EMBL/GenBank/DDBJ whole genome shotgun (WGS) entry which is preliminary data.</text>
</comment>
<dbReference type="Pfam" id="PF05729">
    <property type="entry name" value="NACHT"/>
    <property type="match status" value="1"/>
</dbReference>
<keyword evidence="3" id="KW-1185">Reference proteome</keyword>
<gene>
    <name evidence="2" type="ORF">SHD_1859</name>
</gene>
<dbReference type="InterPro" id="IPR027417">
    <property type="entry name" value="P-loop_NTPase"/>
</dbReference>
<reference evidence="2 3" key="1">
    <citation type="journal article" date="2013" name="Genome Announc.">
        <title>Draft Genome Sequence of Shewanella decolorationis S12, a Dye-Degrading Bacterium Isolated from a Wastewater Treatment Plant.</title>
        <authorList>
            <person name="Xu M."/>
            <person name="Fang Y."/>
            <person name="Liu J."/>
            <person name="Chen X."/>
            <person name="Sun G."/>
            <person name="Guo J."/>
            <person name="Hua Z."/>
            <person name="Tu Q."/>
            <person name="Wu L."/>
            <person name="Zhou J."/>
            <person name="Liu X."/>
        </authorList>
    </citation>
    <scope>NUCLEOTIDE SEQUENCE [LARGE SCALE GENOMIC DNA]</scope>
    <source>
        <strain evidence="2 3">S12</strain>
    </source>
</reference>
<dbReference type="EMBL" id="AXZL01000063">
    <property type="protein sequence ID" value="ESE41469.1"/>
    <property type="molecule type" value="Genomic_DNA"/>
</dbReference>